<keyword evidence="2" id="KW-1185">Reference proteome</keyword>
<protein>
    <submittedName>
        <fullName evidence="1">Uncharacterized protein</fullName>
    </submittedName>
</protein>
<accession>A0A3M7QNR9</accession>
<dbReference type="AlphaFoldDB" id="A0A3M7QNR9"/>
<reference evidence="1 2" key="1">
    <citation type="journal article" date="2018" name="Sci. Rep.">
        <title>Genomic signatures of local adaptation to the degree of environmental predictability in rotifers.</title>
        <authorList>
            <person name="Franch-Gras L."/>
            <person name="Hahn C."/>
            <person name="Garcia-Roger E.M."/>
            <person name="Carmona M.J."/>
            <person name="Serra M."/>
            <person name="Gomez A."/>
        </authorList>
    </citation>
    <scope>NUCLEOTIDE SEQUENCE [LARGE SCALE GENOMIC DNA]</scope>
    <source>
        <strain evidence="1">HYR1</strain>
    </source>
</reference>
<dbReference type="EMBL" id="REGN01005545">
    <property type="protein sequence ID" value="RNA12970.1"/>
    <property type="molecule type" value="Genomic_DNA"/>
</dbReference>
<organism evidence="1 2">
    <name type="scientific">Brachionus plicatilis</name>
    <name type="common">Marine rotifer</name>
    <name type="synonym">Brachionus muelleri</name>
    <dbReference type="NCBI Taxonomy" id="10195"/>
    <lineage>
        <taxon>Eukaryota</taxon>
        <taxon>Metazoa</taxon>
        <taxon>Spiralia</taxon>
        <taxon>Gnathifera</taxon>
        <taxon>Rotifera</taxon>
        <taxon>Eurotatoria</taxon>
        <taxon>Monogononta</taxon>
        <taxon>Pseudotrocha</taxon>
        <taxon>Ploima</taxon>
        <taxon>Brachionidae</taxon>
        <taxon>Brachionus</taxon>
    </lineage>
</organism>
<comment type="caution">
    <text evidence="1">The sequence shown here is derived from an EMBL/GenBank/DDBJ whole genome shotgun (WGS) entry which is preliminary data.</text>
</comment>
<gene>
    <name evidence="1" type="ORF">BpHYR1_052473</name>
</gene>
<dbReference type="Proteomes" id="UP000276133">
    <property type="component" value="Unassembled WGS sequence"/>
</dbReference>
<name>A0A3M7QNR9_BRAPC</name>
<sequence>MNLNRIPEWNQNLNRYISISAKFENRFWRKPSIKPNFDQKFFKTFGFPTFLNKYYSIGEPLSIIDDRKN</sequence>
<evidence type="ECO:0000313" key="1">
    <source>
        <dbReference type="EMBL" id="RNA12970.1"/>
    </source>
</evidence>
<evidence type="ECO:0000313" key="2">
    <source>
        <dbReference type="Proteomes" id="UP000276133"/>
    </source>
</evidence>
<proteinExistence type="predicted"/>